<reference evidence="2" key="2">
    <citation type="journal article" date="2015" name="Data Brief">
        <title>Shoot transcriptome of the giant reed, Arundo donax.</title>
        <authorList>
            <person name="Barrero R.A."/>
            <person name="Guerrero F.D."/>
            <person name="Moolhuijzen P."/>
            <person name="Goolsby J.A."/>
            <person name="Tidwell J."/>
            <person name="Bellgard S.E."/>
            <person name="Bellgard M.I."/>
        </authorList>
    </citation>
    <scope>NUCLEOTIDE SEQUENCE</scope>
    <source>
        <tissue evidence="2">Shoot tissue taken approximately 20 cm above the soil surface</tissue>
    </source>
</reference>
<evidence type="ECO:0000256" key="1">
    <source>
        <dbReference type="SAM" id="MobiDB-lite"/>
    </source>
</evidence>
<reference evidence="2" key="1">
    <citation type="submission" date="2014-09" db="EMBL/GenBank/DDBJ databases">
        <authorList>
            <person name="Magalhaes I.L.F."/>
            <person name="Oliveira U."/>
            <person name="Santos F.R."/>
            <person name="Vidigal T.H.D.A."/>
            <person name="Brescovit A.D."/>
            <person name="Santos A.J."/>
        </authorList>
    </citation>
    <scope>NUCLEOTIDE SEQUENCE</scope>
    <source>
        <tissue evidence="2">Shoot tissue taken approximately 20 cm above the soil surface</tissue>
    </source>
</reference>
<name>A0A0A9FLR0_ARUDO</name>
<organism evidence="2">
    <name type="scientific">Arundo donax</name>
    <name type="common">Giant reed</name>
    <name type="synonym">Donax arundinaceus</name>
    <dbReference type="NCBI Taxonomy" id="35708"/>
    <lineage>
        <taxon>Eukaryota</taxon>
        <taxon>Viridiplantae</taxon>
        <taxon>Streptophyta</taxon>
        <taxon>Embryophyta</taxon>
        <taxon>Tracheophyta</taxon>
        <taxon>Spermatophyta</taxon>
        <taxon>Magnoliopsida</taxon>
        <taxon>Liliopsida</taxon>
        <taxon>Poales</taxon>
        <taxon>Poaceae</taxon>
        <taxon>PACMAD clade</taxon>
        <taxon>Arundinoideae</taxon>
        <taxon>Arundineae</taxon>
        <taxon>Arundo</taxon>
    </lineage>
</organism>
<feature type="region of interest" description="Disordered" evidence="1">
    <location>
        <begin position="23"/>
        <end position="67"/>
    </location>
</feature>
<dbReference type="AlphaFoldDB" id="A0A0A9FLR0"/>
<feature type="compositionally biased region" description="Low complexity" evidence="1">
    <location>
        <begin position="33"/>
        <end position="63"/>
    </location>
</feature>
<protein>
    <submittedName>
        <fullName evidence="2">Uncharacterized protein</fullName>
    </submittedName>
</protein>
<sequence>MITIGLVLDSAERTLAVAAIPSAATRERERIRSATSTSTESTSAGSNSASAAMASASAAMSRSPKSTRVAASLLLCWPIVG</sequence>
<evidence type="ECO:0000313" key="2">
    <source>
        <dbReference type="EMBL" id="JAE13282.1"/>
    </source>
</evidence>
<proteinExistence type="predicted"/>
<dbReference type="EMBL" id="GBRH01184614">
    <property type="protein sequence ID" value="JAE13282.1"/>
    <property type="molecule type" value="Transcribed_RNA"/>
</dbReference>
<accession>A0A0A9FLR0</accession>